<reference evidence="2" key="1">
    <citation type="submission" date="2017-05" db="UniProtKB">
        <authorList>
            <consortium name="EnsemblMetazoa"/>
        </authorList>
    </citation>
    <scope>IDENTIFICATION</scope>
</reference>
<name>A0A1X7UIC0_AMPQE</name>
<keyword evidence="1" id="KW-0732">Signal</keyword>
<dbReference type="EnsemblMetazoa" id="Aqu2.1.27704_001">
    <property type="protein sequence ID" value="Aqu2.1.27704_001"/>
    <property type="gene ID" value="Aqu2.1.27704"/>
</dbReference>
<proteinExistence type="predicted"/>
<protein>
    <submittedName>
        <fullName evidence="2">Uncharacterized protein</fullName>
    </submittedName>
</protein>
<organism evidence="2">
    <name type="scientific">Amphimedon queenslandica</name>
    <name type="common">Sponge</name>
    <dbReference type="NCBI Taxonomy" id="400682"/>
    <lineage>
        <taxon>Eukaryota</taxon>
        <taxon>Metazoa</taxon>
        <taxon>Porifera</taxon>
        <taxon>Demospongiae</taxon>
        <taxon>Heteroscleromorpha</taxon>
        <taxon>Haplosclerida</taxon>
        <taxon>Niphatidae</taxon>
        <taxon>Amphimedon</taxon>
    </lineage>
</organism>
<sequence length="83" mass="9657">MFMVVILNQIVPPTEAAAPSKKKEEHWEVYLSNMNVKKDLSHLLYHQSREYNLNFRSTLMNQGLMLKMIHSNGGRYTVNCTIC</sequence>
<feature type="chain" id="PRO_5013141061" evidence="1">
    <location>
        <begin position="17"/>
        <end position="83"/>
    </location>
</feature>
<dbReference type="AlphaFoldDB" id="A0A1X7UIC0"/>
<evidence type="ECO:0000313" key="2">
    <source>
        <dbReference type="EnsemblMetazoa" id="Aqu2.1.27704_001"/>
    </source>
</evidence>
<accession>A0A1X7UIC0</accession>
<feature type="signal peptide" evidence="1">
    <location>
        <begin position="1"/>
        <end position="16"/>
    </location>
</feature>
<dbReference type="InParanoid" id="A0A1X7UIC0"/>
<evidence type="ECO:0000256" key="1">
    <source>
        <dbReference type="SAM" id="SignalP"/>
    </source>
</evidence>